<evidence type="ECO:0000313" key="2">
    <source>
        <dbReference type="EMBL" id="QGM46117.1"/>
    </source>
</evidence>
<proteinExistence type="predicted"/>
<name>A0A6B8KEK2_9HYPH</name>
<dbReference type="RefSeq" id="WP_136496373.1">
    <property type="nucleotide sequence ID" value="NZ_CP046052.1"/>
</dbReference>
<keyword evidence="3" id="KW-1185">Reference proteome</keyword>
<organism evidence="2 3">
    <name type="scientific">Methylocystis heyeri</name>
    <dbReference type="NCBI Taxonomy" id="391905"/>
    <lineage>
        <taxon>Bacteria</taxon>
        <taxon>Pseudomonadati</taxon>
        <taxon>Pseudomonadota</taxon>
        <taxon>Alphaproteobacteria</taxon>
        <taxon>Hyphomicrobiales</taxon>
        <taxon>Methylocystaceae</taxon>
        <taxon>Methylocystis</taxon>
    </lineage>
</organism>
<protein>
    <submittedName>
        <fullName evidence="2">Uncharacterized protein</fullName>
    </submittedName>
</protein>
<reference evidence="2 3" key="1">
    <citation type="submission" date="2019-11" db="EMBL/GenBank/DDBJ databases">
        <title>The genome sequence of Methylocystis heyeri.</title>
        <authorList>
            <person name="Oshkin I.Y."/>
            <person name="Miroshnikov K."/>
            <person name="Dedysh S.N."/>
        </authorList>
    </citation>
    <scope>NUCLEOTIDE SEQUENCE [LARGE SCALE GENOMIC DNA]</scope>
    <source>
        <strain evidence="2 3">H2</strain>
    </source>
</reference>
<dbReference type="KEGG" id="mhey:H2LOC_010660"/>
<gene>
    <name evidence="2" type="ORF">H2LOC_010660</name>
</gene>
<accession>A0A6B8KEK2</accession>
<dbReference type="EMBL" id="CP046052">
    <property type="protein sequence ID" value="QGM46117.1"/>
    <property type="molecule type" value="Genomic_DNA"/>
</dbReference>
<sequence>MKRQPQAPNVQTPVEMLVDAAFDLSMAHPALWRRFIEAYNSYTIKTALDMASAAPDKLEFAQGGLFFLKQQAEVFSDIHNEKRKQEADRQRRLANNGNRV</sequence>
<evidence type="ECO:0000256" key="1">
    <source>
        <dbReference type="SAM" id="MobiDB-lite"/>
    </source>
</evidence>
<dbReference type="AlphaFoldDB" id="A0A6B8KEK2"/>
<feature type="compositionally biased region" description="Basic and acidic residues" evidence="1">
    <location>
        <begin position="81"/>
        <end position="91"/>
    </location>
</feature>
<dbReference type="Proteomes" id="UP000309061">
    <property type="component" value="Chromosome"/>
</dbReference>
<feature type="region of interest" description="Disordered" evidence="1">
    <location>
        <begin position="81"/>
        <end position="100"/>
    </location>
</feature>
<evidence type="ECO:0000313" key="3">
    <source>
        <dbReference type="Proteomes" id="UP000309061"/>
    </source>
</evidence>